<reference evidence="11 12" key="1">
    <citation type="journal article" date="2020" name="Microbiol. Resour. Announc.">
        <title>Draft Genome Sequence of a Cladosporium Species Isolated from the Mesophotic Ascidian Didemnum maculosum.</title>
        <authorList>
            <person name="Gioti A."/>
            <person name="Siaperas R."/>
            <person name="Nikolaivits E."/>
            <person name="Le Goff G."/>
            <person name="Ouazzani J."/>
            <person name="Kotoulas G."/>
            <person name="Topakas E."/>
        </authorList>
    </citation>
    <scope>NUCLEOTIDE SEQUENCE [LARGE SCALE GENOMIC DNA]</scope>
    <source>
        <strain evidence="11 12">TM138-S3</strain>
    </source>
</reference>
<keyword evidence="8" id="KW-1015">Disulfide bond</keyword>
<keyword evidence="2" id="KW-0719">Serine esterase</keyword>
<evidence type="ECO:0000256" key="4">
    <source>
        <dbReference type="ARBA" id="ARBA00022723"/>
    </source>
</evidence>
<organism evidence="11 12">
    <name type="scientific">Cladosporium halotolerans</name>
    <dbReference type="NCBI Taxonomy" id="1052096"/>
    <lineage>
        <taxon>Eukaryota</taxon>
        <taxon>Fungi</taxon>
        <taxon>Dikarya</taxon>
        <taxon>Ascomycota</taxon>
        <taxon>Pezizomycotina</taxon>
        <taxon>Dothideomycetes</taxon>
        <taxon>Dothideomycetidae</taxon>
        <taxon>Cladosporiales</taxon>
        <taxon>Cladosporiaceae</taxon>
        <taxon>Cladosporium</taxon>
    </lineage>
</organism>
<keyword evidence="3" id="KW-0119">Carbohydrate metabolism</keyword>
<dbReference type="PANTHER" id="PTHR33938:SF15">
    <property type="entry name" value="FERULOYL ESTERASE B-RELATED"/>
    <property type="match status" value="1"/>
</dbReference>
<evidence type="ECO:0000256" key="6">
    <source>
        <dbReference type="ARBA" id="ARBA00022801"/>
    </source>
</evidence>
<keyword evidence="5" id="KW-0732">Signal</keyword>
<dbReference type="PANTHER" id="PTHR33938">
    <property type="entry name" value="FERULOYL ESTERASE B-RELATED"/>
    <property type="match status" value="1"/>
</dbReference>
<evidence type="ECO:0000256" key="9">
    <source>
        <dbReference type="ARBA" id="ARBA00034075"/>
    </source>
</evidence>
<evidence type="ECO:0000256" key="10">
    <source>
        <dbReference type="RuleBase" id="RU361238"/>
    </source>
</evidence>
<keyword evidence="4" id="KW-0479">Metal-binding</keyword>
<keyword evidence="12" id="KW-1185">Reference proteome</keyword>
<name>A0AB34KMU3_9PEZI</name>
<evidence type="ECO:0000256" key="8">
    <source>
        <dbReference type="ARBA" id="ARBA00023157"/>
    </source>
</evidence>
<evidence type="ECO:0000256" key="5">
    <source>
        <dbReference type="ARBA" id="ARBA00022729"/>
    </source>
</evidence>
<accession>A0AB34KMU3</accession>
<keyword evidence="7" id="KW-0106">Calcium</keyword>
<evidence type="ECO:0000313" key="12">
    <source>
        <dbReference type="Proteomes" id="UP000803884"/>
    </source>
</evidence>
<gene>
    <name evidence="11" type="ORF">WHR41_05234</name>
</gene>
<dbReference type="EC" id="3.1.1.-" evidence="10"/>
<comment type="catalytic activity">
    <reaction evidence="9">
        <text>feruloyl-polysaccharide + H2O = ferulate + polysaccharide.</text>
        <dbReference type="EC" id="3.1.1.73"/>
    </reaction>
</comment>
<protein>
    <recommendedName>
        <fullName evidence="10">Carboxylic ester hydrolase</fullName>
        <ecNumber evidence="10">3.1.1.-</ecNumber>
    </recommendedName>
</protein>
<dbReference type="GO" id="GO:0030600">
    <property type="term" value="F:feruloyl esterase activity"/>
    <property type="evidence" value="ECO:0007669"/>
    <property type="project" value="UniProtKB-EC"/>
</dbReference>
<dbReference type="GeneID" id="96006677"/>
<evidence type="ECO:0000313" key="11">
    <source>
        <dbReference type="EMBL" id="KAL1586448.1"/>
    </source>
</evidence>
<comment type="similarity">
    <text evidence="1 10">Belongs to the tannase family.</text>
</comment>
<dbReference type="InterPro" id="IPR029058">
    <property type="entry name" value="AB_hydrolase_fold"/>
</dbReference>
<dbReference type="Proteomes" id="UP000803884">
    <property type="component" value="Unassembled WGS sequence"/>
</dbReference>
<sequence length="538" mass="58324">MGDCAAICNNFTPSNWALNGMACVSHAAGTAVDTPNGQANAQCGDSFTPEIDICQVSMNVQTSGSSETYMEVWLPSSDNYNGRTMSTDNGGVNGCVHYVDMSYVSGMGFAAIGDNAGHNGSSFDGTWMLNANEKIVDWADRARHASVEIGKEVVSQYYGNDAAYSYYIGCSAGGQQGLHSAMYHPDDFDGIISGAPSNDFQNLQGWSARFIQLTGTSGDDTFLTKDQWILVQSQIEEECDEALDGVADGILEDPTICNFNASALNCDVNDDSRCLTATQVTTVEKVFTPLFNTDGQLLYPALLPGSQVDAFSLGQLSGNVQGIARDFFRAVHNDSSFDVTTVGQADYRDALNLDQQMGYPSSFNADLSGFRNSNGKMILYHGLADPLTSGANSQRFYLKVADRMGLDHTEIDSFMRYFRISGMAHCGVGGIAGAGAWMFGQNKAASDANTNIVNSLVDWVENSNAPDTLEGTKFWWDEPANGIQFTRNHCRFPYRNTFTGNGDGSDPADWRCEMIDDWRECGVDVMPRLCNADGTFGY</sequence>
<dbReference type="Pfam" id="PF07519">
    <property type="entry name" value="Tannase"/>
    <property type="match status" value="1"/>
</dbReference>
<evidence type="ECO:0000256" key="2">
    <source>
        <dbReference type="ARBA" id="ARBA00022487"/>
    </source>
</evidence>
<dbReference type="SUPFAM" id="SSF53474">
    <property type="entry name" value="alpha/beta-Hydrolases"/>
    <property type="match status" value="1"/>
</dbReference>
<dbReference type="Gene3D" id="3.40.50.1820">
    <property type="entry name" value="alpha/beta hydrolase"/>
    <property type="match status" value="1"/>
</dbReference>
<evidence type="ECO:0000256" key="7">
    <source>
        <dbReference type="ARBA" id="ARBA00022837"/>
    </source>
</evidence>
<dbReference type="InterPro" id="IPR011118">
    <property type="entry name" value="Tannase/feruloyl_esterase"/>
</dbReference>
<dbReference type="GO" id="GO:0046872">
    <property type="term" value="F:metal ion binding"/>
    <property type="evidence" value="ECO:0007669"/>
    <property type="project" value="UniProtKB-KW"/>
</dbReference>
<dbReference type="RefSeq" id="XP_069229553.1">
    <property type="nucleotide sequence ID" value="XM_069373839.1"/>
</dbReference>
<keyword evidence="3" id="KW-0624">Polysaccharide degradation</keyword>
<evidence type="ECO:0000256" key="1">
    <source>
        <dbReference type="ARBA" id="ARBA00006249"/>
    </source>
</evidence>
<dbReference type="GO" id="GO:0045493">
    <property type="term" value="P:xylan catabolic process"/>
    <property type="evidence" value="ECO:0007669"/>
    <property type="project" value="UniProtKB-KW"/>
</dbReference>
<dbReference type="AlphaFoldDB" id="A0AB34KMU3"/>
<keyword evidence="6 10" id="KW-0378">Hydrolase</keyword>
<keyword evidence="3" id="KW-0858">Xylan degradation</keyword>
<comment type="caution">
    <text evidence="11">The sequence shown here is derived from an EMBL/GenBank/DDBJ whole genome shotgun (WGS) entry which is preliminary data.</text>
</comment>
<dbReference type="EMBL" id="JAAQHG020000014">
    <property type="protein sequence ID" value="KAL1586448.1"/>
    <property type="molecule type" value="Genomic_DNA"/>
</dbReference>
<evidence type="ECO:0000256" key="3">
    <source>
        <dbReference type="ARBA" id="ARBA00022651"/>
    </source>
</evidence>
<proteinExistence type="inferred from homology"/>